<sequence>FHALGHLIRITTGEAHDGWLAYGDCATAPATQRTVVTQTSDPVLCYFTSGTTKDPKLVVHTQLSYPVGHLSTMYMIGVRPGDVHLNISSPGWGKHAWSSFFSPWLAEATVFSFNYARFDAAVMLDQLEDAKVTTFCAPPTVWRMLIQAHLGEKPPALREAIGAGEPLNPEVIRTVEEAWGLTIRDAYGQTETTCTVGNAPGERVKPGSMGKVMPGVNVTIIDPDTGEEADHGEITFNLDAWPYNLMSGYIGGAPTAQADGRYHSGDLVSVDADGYLTYVGRTDDVFKASDYKISPFELESVLIQHPAVVEAAIVPAPDPIRAAVPKAYVALAAGYEPTAETAVSILAYAKEHLAPYLRVRRIEFSELPKTISGKVRRVVLRAREHDTSVTIDDYRYEQFPELRG</sequence>
<dbReference type="GO" id="GO:0015645">
    <property type="term" value="F:fatty acid ligase activity"/>
    <property type="evidence" value="ECO:0007669"/>
    <property type="project" value="TreeGrafter"/>
</dbReference>
<dbReference type="Gene3D" id="3.40.50.12780">
    <property type="entry name" value="N-terminal domain of ligase-like"/>
    <property type="match status" value="1"/>
</dbReference>
<evidence type="ECO:0000256" key="2">
    <source>
        <dbReference type="ARBA" id="ARBA00022598"/>
    </source>
</evidence>
<accession>A0A921JPH3</accession>
<dbReference type="PANTHER" id="PTHR43605">
    <property type="entry name" value="ACYL-COENZYME A SYNTHETASE"/>
    <property type="match status" value="1"/>
</dbReference>
<dbReference type="InterPro" id="IPR051087">
    <property type="entry name" value="Mitochondrial_ACSM"/>
</dbReference>
<proteinExistence type="inferred from homology"/>
<dbReference type="GO" id="GO:0005524">
    <property type="term" value="F:ATP binding"/>
    <property type="evidence" value="ECO:0007669"/>
    <property type="project" value="UniProtKB-KW"/>
</dbReference>
<comment type="caution">
    <text evidence="7">The sequence shown here is derived from an EMBL/GenBank/DDBJ whole genome shotgun (WGS) entry which is preliminary data.</text>
</comment>
<dbReference type="Pfam" id="PF00501">
    <property type="entry name" value="AMP-binding"/>
    <property type="match status" value="1"/>
</dbReference>
<dbReference type="GO" id="GO:0016405">
    <property type="term" value="F:CoA-ligase activity"/>
    <property type="evidence" value="ECO:0007669"/>
    <property type="project" value="UniProtKB-ARBA"/>
</dbReference>
<keyword evidence="3" id="KW-0547">Nucleotide-binding</keyword>
<keyword evidence="4" id="KW-0067">ATP-binding</keyword>
<reference evidence="7" key="2">
    <citation type="submission" date="2021-09" db="EMBL/GenBank/DDBJ databases">
        <authorList>
            <person name="Gilroy R."/>
        </authorList>
    </citation>
    <scope>NUCLEOTIDE SEQUENCE</scope>
    <source>
        <strain evidence="7">ChiGjej3B3-7470</strain>
    </source>
</reference>
<feature type="non-terminal residue" evidence="7">
    <location>
        <position position="1"/>
    </location>
</feature>
<comment type="similarity">
    <text evidence="1">Belongs to the ATP-dependent AMP-binding enzyme family.</text>
</comment>
<evidence type="ECO:0000256" key="1">
    <source>
        <dbReference type="ARBA" id="ARBA00006432"/>
    </source>
</evidence>
<evidence type="ECO:0000256" key="3">
    <source>
        <dbReference type="ARBA" id="ARBA00022741"/>
    </source>
</evidence>
<dbReference type="GO" id="GO:0006633">
    <property type="term" value="P:fatty acid biosynthetic process"/>
    <property type="evidence" value="ECO:0007669"/>
    <property type="project" value="TreeGrafter"/>
</dbReference>
<dbReference type="GO" id="GO:0004321">
    <property type="term" value="F:fatty-acyl-CoA synthase activity"/>
    <property type="evidence" value="ECO:0007669"/>
    <property type="project" value="TreeGrafter"/>
</dbReference>
<reference evidence="7" key="1">
    <citation type="journal article" date="2021" name="PeerJ">
        <title>Extensive microbial diversity within the chicken gut microbiome revealed by metagenomics and culture.</title>
        <authorList>
            <person name="Gilroy R."/>
            <person name="Ravi A."/>
            <person name="Getino M."/>
            <person name="Pursley I."/>
            <person name="Horton D.L."/>
            <person name="Alikhan N.F."/>
            <person name="Baker D."/>
            <person name="Gharbi K."/>
            <person name="Hall N."/>
            <person name="Watson M."/>
            <person name="Adriaenssens E.M."/>
            <person name="Foster-Nyarko E."/>
            <person name="Jarju S."/>
            <person name="Secka A."/>
            <person name="Antonio M."/>
            <person name="Oren A."/>
            <person name="Chaudhuri R.R."/>
            <person name="La Ragione R."/>
            <person name="Hildebrand F."/>
            <person name="Pallen M.J."/>
        </authorList>
    </citation>
    <scope>NUCLEOTIDE SEQUENCE</scope>
    <source>
        <strain evidence="7">ChiGjej3B3-7470</strain>
    </source>
</reference>
<dbReference type="GO" id="GO:0006637">
    <property type="term" value="P:acyl-CoA metabolic process"/>
    <property type="evidence" value="ECO:0007669"/>
    <property type="project" value="TreeGrafter"/>
</dbReference>
<dbReference type="Proteomes" id="UP000712713">
    <property type="component" value="Unassembled WGS sequence"/>
</dbReference>
<dbReference type="SUPFAM" id="SSF56801">
    <property type="entry name" value="Acetyl-CoA synthetase-like"/>
    <property type="match status" value="1"/>
</dbReference>
<dbReference type="Pfam" id="PF13193">
    <property type="entry name" value="AMP-binding_C"/>
    <property type="match status" value="1"/>
</dbReference>
<name>A0A921JPH3_9ACTN</name>
<dbReference type="EMBL" id="DYZF01000027">
    <property type="protein sequence ID" value="HJE50554.1"/>
    <property type="molecule type" value="Genomic_DNA"/>
</dbReference>
<gene>
    <name evidence="7" type="ORF">K8V15_00970</name>
</gene>
<evidence type="ECO:0000313" key="8">
    <source>
        <dbReference type="Proteomes" id="UP000712713"/>
    </source>
</evidence>
<dbReference type="InterPro" id="IPR045851">
    <property type="entry name" value="AMP-bd_C_sf"/>
</dbReference>
<keyword evidence="2" id="KW-0436">Ligase</keyword>
<feature type="domain" description="AMP-dependent synthetase/ligase" evidence="5">
    <location>
        <begin position="32"/>
        <end position="249"/>
    </location>
</feature>
<evidence type="ECO:0000256" key="4">
    <source>
        <dbReference type="ARBA" id="ARBA00022840"/>
    </source>
</evidence>
<organism evidence="7 8">
    <name type="scientific">Tessaracoccus flavescens</name>
    <dbReference type="NCBI Taxonomy" id="399497"/>
    <lineage>
        <taxon>Bacteria</taxon>
        <taxon>Bacillati</taxon>
        <taxon>Actinomycetota</taxon>
        <taxon>Actinomycetes</taxon>
        <taxon>Propionibacteriales</taxon>
        <taxon>Propionibacteriaceae</taxon>
        <taxon>Tessaracoccus</taxon>
    </lineage>
</organism>
<evidence type="ECO:0000259" key="6">
    <source>
        <dbReference type="Pfam" id="PF13193"/>
    </source>
</evidence>
<evidence type="ECO:0000313" key="7">
    <source>
        <dbReference type="EMBL" id="HJE50554.1"/>
    </source>
</evidence>
<dbReference type="Gene3D" id="3.30.300.30">
    <property type="match status" value="1"/>
</dbReference>
<protein>
    <submittedName>
        <fullName evidence="7">AMP-binding protein</fullName>
    </submittedName>
</protein>
<dbReference type="InterPro" id="IPR000873">
    <property type="entry name" value="AMP-dep_synth/lig_dom"/>
</dbReference>
<dbReference type="InterPro" id="IPR025110">
    <property type="entry name" value="AMP-bd_C"/>
</dbReference>
<dbReference type="InterPro" id="IPR042099">
    <property type="entry name" value="ANL_N_sf"/>
</dbReference>
<evidence type="ECO:0000259" key="5">
    <source>
        <dbReference type="Pfam" id="PF00501"/>
    </source>
</evidence>
<feature type="domain" description="AMP-binding enzyme C-terminal" evidence="6">
    <location>
        <begin position="297"/>
        <end position="374"/>
    </location>
</feature>
<dbReference type="AlphaFoldDB" id="A0A921JPH3"/>
<dbReference type="PANTHER" id="PTHR43605:SF10">
    <property type="entry name" value="ACYL-COA SYNTHETASE MEDIUM CHAIN FAMILY MEMBER 3"/>
    <property type="match status" value="1"/>
</dbReference>
<dbReference type="FunFam" id="3.30.300.30:FF:000028">
    <property type="entry name" value="AMP-dependent synthetase"/>
    <property type="match status" value="1"/>
</dbReference>